<dbReference type="GO" id="GO:0046872">
    <property type="term" value="F:metal ion binding"/>
    <property type="evidence" value="ECO:0007669"/>
    <property type="project" value="UniProtKB-KW"/>
</dbReference>
<evidence type="ECO:0000256" key="4">
    <source>
        <dbReference type="ARBA" id="ARBA00022630"/>
    </source>
</evidence>
<keyword evidence="7 12" id="KW-0560">Oxidoreductase</keyword>
<dbReference type="GO" id="GO:0051536">
    <property type="term" value="F:iron-sulfur cluster binding"/>
    <property type="evidence" value="ECO:0007669"/>
    <property type="project" value="UniProtKB-KW"/>
</dbReference>
<evidence type="ECO:0000256" key="5">
    <source>
        <dbReference type="ARBA" id="ARBA00022643"/>
    </source>
</evidence>
<evidence type="ECO:0000256" key="9">
    <source>
        <dbReference type="ARBA" id="ARBA00023014"/>
    </source>
</evidence>
<dbReference type="SUPFAM" id="SSF51395">
    <property type="entry name" value="FMN-linked oxidoreductases"/>
    <property type="match status" value="1"/>
</dbReference>
<comment type="cofactor">
    <cofactor evidence="1">
        <name>FMN</name>
        <dbReference type="ChEBI" id="CHEBI:58210"/>
    </cofactor>
</comment>
<dbReference type="STRING" id="1307839.L21SP5_03767"/>
<dbReference type="Gene3D" id="3.40.50.720">
    <property type="entry name" value="NAD(P)-binding Rossmann-like Domain"/>
    <property type="match status" value="1"/>
</dbReference>
<name>A0A0S2I537_9BACT</name>
<keyword evidence="6" id="KW-0479">Metal-binding</keyword>
<dbReference type="EC" id="1.-.-.-" evidence="12"/>
<keyword evidence="8" id="KW-0408">Iron</keyword>
<dbReference type="SUPFAM" id="SSF51971">
    <property type="entry name" value="Nucleotide-binding domain"/>
    <property type="match status" value="1"/>
</dbReference>
<gene>
    <name evidence="12" type="ORF">L21SP5_03767</name>
</gene>
<keyword evidence="5" id="KW-0288">FMN</keyword>
<evidence type="ECO:0000256" key="3">
    <source>
        <dbReference type="ARBA" id="ARBA00011048"/>
    </source>
</evidence>
<dbReference type="AlphaFoldDB" id="A0A0S2I537"/>
<protein>
    <submittedName>
        <fullName evidence="12">NADH oxidase</fullName>
        <ecNumber evidence="12">1.-.-.-</ecNumber>
    </submittedName>
</protein>
<dbReference type="InterPro" id="IPR013785">
    <property type="entry name" value="Aldolase_TIM"/>
</dbReference>
<dbReference type="EMBL" id="CP013118">
    <property type="protein sequence ID" value="ALO17362.1"/>
    <property type="molecule type" value="Genomic_DNA"/>
</dbReference>
<dbReference type="GO" id="GO:0010181">
    <property type="term" value="F:FMN binding"/>
    <property type="evidence" value="ECO:0007669"/>
    <property type="project" value="InterPro"/>
</dbReference>
<dbReference type="PRINTS" id="PR00368">
    <property type="entry name" value="FADPNR"/>
</dbReference>
<evidence type="ECO:0000256" key="2">
    <source>
        <dbReference type="ARBA" id="ARBA00001966"/>
    </source>
</evidence>
<dbReference type="Proteomes" id="UP000064893">
    <property type="component" value="Chromosome"/>
</dbReference>
<evidence type="ECO:0000256" key="8">
    <source>
        <dbReference type="ARBA" id="ARBA00023004"/>
    </source>
</evidence>
<keyword evidence="9" id="KW-0411">Iron-sulfur</keyword>
<organism evidence="12 13">
    <name type="scientific">Salinivirga cyanobacteriivorans</name>
    <dbReference type="NCBI Taxonomy" id="1307839"/>
    <lineage>
        <taxon>Bacteria</taxon>
        <taxon>Pseudomonadati</taxon>
        <taxon>Bacteroidota</taxon>
        <taxon>Bacteroidia</taxon>
        <taxon>Bacteroidales</taxon>
        <taxon>Salinivirgaceae</taxon>
        <taxon>Salinivirga</taxon>
    </lineage>
</organism>
<reference evidence="12 13" key="1">
    <citation type="submission" date="2015-11" db="EMBL/GenBank/DDBJ databases">
        <title>Description and complete genome sequence of a novel strain predominating in hypersaline microbial mats and representing a new family of the Bacteriodetes phylum.</title>
        <authorList>
            <person name="Spring S."/>
            <person name="Bunk B."/>
            <person name="Sproer C."/>
            <person name="Klenk H.-P."/>
        </authorList>
    </citation>
    <scope>NUCLEOTIDE SEQUENCE [LARGE SCALE GENOMIC DNA]</scope>
    <source>
        <strain evidence="12 13">L21-Spi-D4</strain>
    </source>
</reference>
<proteinExistence type="inferred from homology"/>
<dbReference type="InterPro" id="IPR051793">
    <property type="entry name" value="NADH:flavin_oxidoreductase"/>
</dbReference>
<dbReference type="CDD" id="cd02803">
    <property type="entry name" value="OYE_like_FMN_family"/>
    <property type="match status" value="1"/>
</dbReference>
<evidence type="ECO:0000256" key="6">
    <source>
        <dbReference type="ARBA" id="ARBA00022723"/>
    </source>
</evidence>
<dbReference type="Pfam" id="PF00724">
    <property type="entry name" value="Oxidored_FMN"/>
    <property type="match status" value="1"/>
</dbReference>
<evidence type="ECO:0000313" key="13">
    <source>
        <dbReference type="Proteomes" id="UP000064893"/>
    </source>
</evidence>
<dbReference type="Gene3D" id="3.20.20.70">
    <property type="entry name" value="Aldolase class I"/>
    <property type="match status" value="1"/>
</dbReference>
<dbReference type="InterPro" id="IPR036188">
    <property type="entry name" value="FAD/NAD-bd_sf"/>
</dbReference>
<comment type="cofactor">
    <cofactor evidence="2">
        <name>[4Fe-4S] cluster</name>
        <dbReference type="ChEBI" id="CHEBI:49883"/>
    </cofactor>
</comment>
<dbReference type="Gene3D" id="3.50.50.60">
    <property type="entry name" value="FAD/NAD(P)-binding domain"/>
    <property type="match status" value="1"/>
</dbReference>
<dbReference type="PANTHER" id="PTHR42917">
    <property type="entry name" value="2,4-DIENOYL-COA REDUCTASE"/>
    <property type="match status" value="1"/>
</dbReference>
<dbReference type="GO" id="GO:0016491">
    <property type="term" value="F:oxidoreductase activity"/>
    <property type="evidence" value="ECO:0007669"/>
    <property type="project" value="UniProtKB-KW"/>
</dbReference>
<evidence type="ECO:0000259" key="10">
    <source>
        <dbReference type="Pfam" id="PF00724"/>
    </source>
</evidence>
<accession>A0A0S2I537</accession>
<evidence type="ECO:0000313" key="12">
    <source>
        <dbReference type="EMBL" id="ALO17362.1"/>
    </source>
</evidence>
<sequence>MLHLKNQFIFAPIKLGYSNNKGEVTDKHLIFYRARAEHLGAVIPEPLYLDKGLRELPTQMGIDNDDKIEGLKKLNHEIKQFGTKTIAHLNHPGRMANPKIPGNYHVSASDQICENGGAKPRSMDRADMDYAISLFVNAAKRAKEANFDMIELQFGHGYLAAQFLSPAVNQRSDEYGGSLDNRMKFPLEIFDAVCKASDLPIIVRISGDEMFPEGFHLEDMFTFSQELEKRGAAAIHLTAGTACSTPPWFFQHMFIKKGKTWEMAGQLQNKINIPVIFVGRINSPKDIEQINGNYNRPYIALGRALVADPDFAGKYLGKKEGRIRPCLACAEGCLGGVKSGKGLGCVVNPQVGLEDDIPDKADKAKHIAVVGGGLAGMQASLTLKERGHNVDLYEKEKLGGQFNLAWLPPKKDSLKEIVDYYKFELKSQNIKTIHKKVTPEDITGNGYQEVVLATGAEPAVPPIKGLKTYYWSEFLHDENLPEDKSVLVIGGGLIGAEISSKLVDKNNKVTIVEMLDEVARGMEMIERKFTLAKLKKHDVEIFINHKVTEIINNHQVLIEDKAGNTKTLNKIDKIVIATGMKSVNELQYNLQGKIPVHIVGDAIKPAKAREAILTAFNAAKSI</sequence>
<keyword evidence="13" id="KW-1185">Reference proteome</keyword>
<dbReference type="PANTHER" id="PTHR42917:SF2">
    <property type="entry name" value="2,4-DIENOYL-COA REDUCTASE [(2E)-ENOYL-COA-PRODUCING]"/>
    <property type="match status" value="1"/>
</dbReference>
<feature type="domain" description="NADH:flavin oxidoreductase/NADH oxidase N-terminal" evidence="10">
    <location>
        <begin position="3"/>
        <end position="314"/>
    </location>
</feature>
<comment type="similarity">
    <text evidence="3">In the N-terminal section; belongs to the NADH:flavin oxidoreductase/NADH oxidase family.</text>
</comment>
<dbReference type="InterPro" id="IPR023753">
    <property type="entry name" value="FAD/NAD-binding_dom"/>
</dbReference>
<dbReference type="RefSeq" id="WP_057954643.1">
    <property type="nucleotide sequence ID" value="NZ_CP013118.1"/>
</dbReference>
<evidence type="ECO:0000256" key="1">
    <source>
        <dbReference type="ARBA" id="ARBA00001917"/>
    </source>
</evidence>
<evidence type="ECO:0000259" key="11">
    <source>
        <dbReference type="Pfam" id="PF07992"/>
    </source>
</evidence>
<dbReference type="Pfam" id="PF07992">
    <property type="entry name" value="Pyr_redox_2"/>
    <property type="match status" value="1"/>
</dbReference>
<dbReference type="InterPro" id="IPR001155">
    <property type="entry name" value="OxRdtase_FMN_N"/>
</dbReference>
<dbReference type="KEGG" id="blq:L21SP5_03767"/>
<feature type="domain" description="FAD/NAD(P)-binding" evidence="11">
    <location>
        <begin position="366"/>
        <end position="588"/>
    </location>
</feature>
<keyword evidence="4" id="KW-0285">Flavoprotein</keyword>
<evidence type="ECO:0000256" key="7">
    <source>
        <dbReference type="ARBA" id="ARBA00023002"/>
    </source>
</evidence>